<keyword evidence="2" id="KW-0067">ATP-binding</keyword>
<feature type="domain" description="Orc1-like AAA ATPase" evidence="1">
    <location>
        <begin position="20"/>
        <end position="187"/>
    </location>
</feature>
<keyword evidence="2" id="KW-0547">Nucleotide-binding</keyword>
<sequence>MDLAANPYSPGSGLRPKVLSGRRAELEAFHLMIARTTLRRPNRGMVLTGLRGVGKTVLLNVLRAQADHHGWLTVQLEGRPEGRGREEVRDRLSRELIVAARRHHGRHPGPRFAEALSTIQSFSVPVGPGGVSAGVDLQGGRANSGRLDVDLEELVADLSEPLGAEESAFGLFIDEMQDLDPDLMSAIITVQHIAGQREWPFYLICAGLPNLPATLSAARSSAERLFDYRSIGPLSREAAGDALARPAKEVGAAFEPEALEALVSATGGYPYFIQEFGQAMWEVAPSTPFTAEDADLAIQRGWAQLDAGFFPARWGRATRREREYMSAMAQDGDGPSSTGDLAARLGVTASTLGPTRAQLLHKGMIYAPDHGKVAFTVPGMAGYIARQSAA</sequence>
<organism evidence="2 3">
    <name type="scientific">Kocuria tytonis</name>
    <dbReference type="NCBI Taxonomy" id="2054280"/>
    <lineage>
        <taxon>Bacteria</taxon>
        <taxon>Bacillati</taxon>
        <taxon>Actinomycetota</taxon>
        <taxon>Actinomycetes</taxon>
        <taxon>Micrococcales</taxon>
        <taxon>Micrococcaceae</taxon>
        <taxon>Kocuria</taxon>
    </lineage>
</organism>
<dbReference type="EMBL" id="PNJG02000002">
    <property type="protein sequence ID" value="RKQ35422.1"/>
    <property type="molecule type" value="Genomic_DNA"/>
</dbReference>
<dbReference type="Proteomes" id="UP000249516">
    <property type="component" value="Unassembled WGS sequence"/>
</dbReference>
<dbReference type="AlphaFoldDB" id="A0A495A7Q4"/>
<dbReference type="InterPro" id="IPR041664">
    <property type="entry name" value="AAA_16"/>
</dbReference>
<name>A0A495A7Q4_9MICC</name>
<dbReference type="InterPro" id="IPR027417">
    <property type="entry name" value="P-loop_NTPase"/>
</dbReference>
<dbReference type="Pfam" id="PF13191">
    <property type="entry name" value="AAA_16"/>
    <property type="match status" value="1"/>
</dbReference>
<protein>
    <submittedName>
        <fullName evidence="2">ATP-binding protein</fullName>
    </submittedName>
</protein>
<dbReference type="GO" id="GO:0005524">
    <property type="term" value="F:ATP binding"/>
    <property type="evidence" value="ECO:0007669"/>
    <property type="project" value="UniProtKB-KW"/>
</dbReference>
<dbReference type="PANTHER" id="PTHR34301:SF8">
    <property type="entry name" value="ATPASE DOMAIN-CONTAINING PROTEIN"/>
    <property type="match status" value="1"/>
</dbReference>
<gene>
    <name evidence="2" type="ORF">C1C97_007440</name>
</gene>
<reference evidence="2 3" key="1">
    <citation type="submission" date="2018-10" db="EMBL/GenBank/DDBJ databases">
        <title>Kocuria tytouropygialis sp. nov., isolated from the uropygial gland of an American barn owl (Tyto furcata).</title>
        <authorList>
            <person name="Braun M.S."/>
            <person name="Wang E."/>
            <person name="Zimmermann S."/>
            <person name="Wagner H."/>
            <person name="Wink M."/>
        </authorList>
    </citation>
    <scope>NUCLEOTIDE SEQUENCE [LARGE SCALE GENOMIC DNA]</scope>
    <source>
        <strain evidence="2 3">442</strain>
    </source>
</reference>
<dbReference type="SUPFAM" id="SSF52540">
    <property type="entry name" value="P-loop containing nucleoside triphosphate hydrolases"/>
    <property type="match status" value="1"/>
</dbReference>
<dbReference type="RefSeq" id="WP_121030955.1">
    <property type="nucleotide sequence ID" value="NZ_PNJG02000002.1"/>
</dbReference>
<dbReference type="PANTHER" id="PTHR34301">
    <property type="entry name" value="DNA-BINDING PROTEIN-RELATED"/>
    <property type="match status" value="1"/>
</dbReference>
<comment type="caution">
    <text evidence="2">The sequence shown here is derived from an EMBL/GenBank/DDBJ whole genome shotgun (WGS) entry which is preliminary data.</text>
</comment>
<dbReference type="Gene3D" id="3.40.50.300">
    <property type="entry name" value="P-loop containing nucleotide triphosphate hydrolases"/>
    <property type="match status" value="1"/>
</dbReference>
<dbReference type="OrthoDB" id="2020141at2"/>
<accession>A0A495A7Q4</accession>
<evidence type="ECO:0000313" key="2">
    <source>
        <dbReference type="EMBL" id="RKQ35422.1"/>
    </source>
</evidence>
<proteinExistence type="predicted"/>
<evidence type="ECO:0000313" key="3">
    <source>
        <dbReference type="Proteomes" id="UP000249516"/>
    </source>
</evidence>
<evidence type="ECO:0000259" key="1">
    <source>
        <dbReference type="Pfam" id="PF13191"/>
    </source>
</evidence>
<keyword evidence="3" id="KW-1185">Reference proteome</keyword>